<evidence type="ECO:0000313" key="2">
    <source>
        <dbReference type="Proteomes" id="UP000663881"/>
    </source>
</evidence>
<dbReference type="Proteomes" id="UP000663881">
    <property type="component" value="Unassembled WGS sequence"/>
</dbReference>
<sequence>MLLIQQQSSSFRVWTSRALMIYFRRALLFLVISSRQNSNNKTYLLEQETVNFNDAEDEEDILMITDESKSSLERYEIEKNLLNKYTIDKLFQGLNNSMINSTIDISLQSQITEQFEPFTESLTQDSTIEINENKVSHDFIYQKQQVPIEYHNQIRTLQPCDRYSSFTNHISSYPIHLTDENKTFKFGSPCLPSFFECYSSDDEMSSLSNSIQQNISHSSNDDDNNNDLLITSNIRVRLIANQRDIESTLIHNIQRKKSHMDFSSITSNKKFLETSILIDLPYKILYINP</sequence>
<gene>
    <name evidence="1" type="ORF">OKA104_LOCUS2012</name>
</gene>
<reference evidence="1" key="1">
    <citation type="submission" date="2021-02" db="EMBL/GenBank/DDBJ databases">
        <authorList>
            <person name="Nowell W R."/>
        </authorList>
    </citation>
    <scope>NUCLEOTIDE SEQUENCE</scope>
</reference>
<dbReference type="AlphaFoldDB" id="A0A818HQX7"/>
<proteinExistence type="predicted"/>
<comment type="caution">
    <text evidence="1">The sequence shown here is derived from an EMBL/GenBank/DDBJ whole genome shotgun (WGS) entry which is preliminary data.</text>
</comment>
<accession>A0A818HQX7</accession>
<name>A0A818HQX7_9BILA</name>
<dbReference type="EMBL" id="CAJOAY010000053">
    <property type="protein sequence ID" value="CAF3510391.1"/>
    <property type="molecule type" value="Genomic_DNA"/>
</dbReference>
<protein>
    <submittedName>
        <fullName evidence="1">Uncharacterized protein</fullName>
    </submittedName>
</protein>
<evidence type="ECO:0000313" key="1">
    <source>
        <dbReference type="EMBL" id="CAF3510391.1"/>
    </source>
</evidence>
<organism evidence="1 2">
    <name type="scientific">Adineta steineri</name>
    <dbReference type="NCBI Taxonomy" id="433720"/>
    <lineage>
        <taxon>Eukaryota</taxon>
        <taxon>Metazoa</taxon>
        <taxon>Spiralia</taxon>
        <taxon>Gnathifera</taxon>
        <taxon>Rotifera</taxon>
        <taxon>Eurotatoria</taxon>
        <taxon>Bdelloidea</taxon>
        <taxon>Adinetida</taxon>
        <taxon>Adinetidae</taxon>
        <taxon>Adineta</taxon>
    </lineage>
</organism>